<dbReference type="Pfam" id="PF07690">
    <property type="entry name" value="MFS_1"/>
    <property type="match status" value="1"/>
</dbReference>
<dbReference type="PANTHER" id="PTHR43124:SF3">
    <property type="entry name" value="CHLORAMPHENICOL EFFLUX PUMP RV0191"/>
    <property type="match status" value="1"/>
</dbReference>
<dbReference type="PANTHER" id="PTHR43124">
    <property type="entry name" value="PURINE EFFLUX PUMP PBUE"/>
    <property type="match status" value="1"/>
</dbReference>
<keyword evidence="2" id="KW-0813">Transport</keyword>
<evidence type="ECO:0000259" key="8">
    <source>
        <dbReference type="PROSITE" id="PS50850"/>
    </source>
</evidence>
<dbReference type="EMBL" id="JAGGKS010000002">
    <property type="protein sequence ID" value="MBP1925186.1"/>
    <property type="molecule type" value="Genomic_DNA"/>
</dbReference>
<feature type="transmembrane region" description="Helical" evidence="7">
    <location>
        <begin position="356"/>
        <end position="376"/>
    </location>
</feature>
<keyword evidence="3" id="KW-1003">Cell membrane</keyword>
<dbReference type="RefSeq" id="WP_209510923.1">
    <property type="nucleotide sequence ID" value="NZ_JAGGKS010000002.1"/>
</dbReference>
<proteinExistence type="predicted"/>
<keyword evidence="5 7" id="KW-1133">Transmembrane helix</keyword>
<feature type="transmembrane region" description="Helical" evidence="7">
    <location>
        <begin position="324"/>
        <end position="344"/>
    </location>
</feature>
<dbReference type="InterPro" id="IPR011701">
    <property type="entry name" value="MFS"/>
</dbReference>
<feature type="transmembrane region" description="Helical" evidence="7">
    <location>
        <begin position="274"/>
        <end position="304"/>
    </location>
</feature>
<feature type="transmembrane region" description="Helical" evidence="7">
    <location>
        <begin position="159"/>
        <end position="178"/>
    </location>
</feature>
<comment type="subcellular location">
    <subcellularLocation>
        <location evidence="1">Cell membrane</location>
        <topology evidence="1">Multi-pass membrane protein</topology>
    </subcellularLocation>
</comment>
<name>A0ABS4GBX1_9FIRM</name>
<evidence type="ECO:0000256" key="3">
    <source>
        <dbReference type="ARBA" id="ARBA00022475"/>
    </source>
</evidence>
<evidence type="ECO:0000256" key="6">
    <source>
        <dbReference type="ARBA" id="ARBA00023136"/>
    </source>
</evidence>
<protein>
    <submittedName>
        <fullName evidence="9">MFS family arabinose efflux permease</fullName>
    </submittedName>
</protein>
<feature type="transmembrane region" description="Helical" evidence="7">
    <location>
        <begin position="70"/>
        <end position="87"/>
    </location>
</feature>
<feature type="transmembrane region" description="Helical" evidence="7">
    <location>
        <begin position="242"/>
        <end position="262"/>
    </location>
</feature>
<comment type="caution">
    <text evidence="9">The sequence shown here is derived from an EMBL/GenBank/DDBJ whole genome shotgun (WGS) entry which is preliminary data.</text>
</comment>
<feature type="transmembrane region" description="Helical" evidence="7">
    <location>
        <begin position="129"/>
        <end position="147"/>
    </location>
</feature>
<dbReference type="InterPro" id="IPR020846">
    <property type="entry name" value="MFS_dom"/>
</dbReference>
<dbReference type="PROSITE" id="PS50850">
    <property type="entry name" value="MFS"/>
    <property type="match status" value="1"/>
</dbReference>
<dbReference type="Gene3D" id="1.20.1250.20">
    <property type="entry name" value="MFS general substrate transporter like domains"/>
    <property type="match status" value="1"/>
</dbReference>
<evidence type="ECO:0000256" key="4">
    <source>
        <dbReference type="ARBA" id="ARBA00022692"/>
    </source>
</evidence>
<dbReference type="SUPFAM" id="SSF103473">
    <property type="entry name" value="MFS general substrate transporter"/>
    <property type="match status" value="1"/>
</dbReference>
<gene>
    <name evidence="9" type="ORF">J2Z76_001043</name>
</gene>
<evidence type="ECO:0000313" key="9">
    <source>
        <dbReference type="EMBL" id="MBP1925186.1"/>
    </source>
</evidence>
<evidence type="ECO:0000256" key="5">
    <source>
        <dbReference type="ARBA" id="ARBA00022989"/>
    </source>
</evidence>
<dbReference type="InterPro" id="IPR050189">
    <property type="entry name" value="MFS_Efflux_Transporters"/>
</dbReference>
<evidence type="ECO:0000256" key="2">
    <source>
        <dbReference type="ARBA" id="ARBA00022448"/>
    </source>
</evidence>
<feature type="transmembrane region" description="Helical" evidence="7">
    <location>
        <begin position="93"/>
        <end position="117"/>
    </location>
</feature>
<keyword evidence="6 7" id="KW-0472">Membrane</keyword>
<evidence type="ECO:0000256" key="7">
    <source>
        <dbReference type="SAM" id="Phobius"/>
    </source>
</evidence>
<evidence type="ECO:0000313" key="10">
    <source>
        <dbReference type="Proteomes" id="UP001519342"/>
    </source>
</evidence>
<evidence type="ECO:0000256" key="1">
    <source>
        <dbReference type="ARBA" id="ARBA00004651"/>
    </source>
</evidence>
<feature type="domain" description="Major facilitator superfamily (MFS) profile" evidence="8">
    <location>
        <begin position="6"/>
        <end position="380"/>
    </location>
</feature>
<keyword evidence="4 7" id="KW-0812">Transmembrane</keyword>
<dbReference type="InterPro" id="IPR036259">
    <property type="entry name" value="MFS_trans_sf"/>
</dbReference>
<sequence length="385" mass="42934">MKKYYTITVLFLLQMLAYFEMAGLISASGHIIETFGVESNKVMYLSIGAYIVGFFAPFIGNFADKYGKKLTLLISTALFIIGSFSIVVSNNFILFIISRISIGFLVSNGNAIILSYIGDIISYENRGKFFGIIRISIGIGIMLTPIYTSRIILNYGTEMLYKLYMVYAAILFIALLFIPEVKSHDNAEKIKVSDIFDILKDEVARNFVILQCLLAFSAIAIFGYLGIHILNVLGGTIIQVGYVFTIGGLGTVLASFASTILLDKLNRIKYTKFVFIATAVVVLPLSFVKISILYIFMFLFSLNFDSSWPAFQLLSSEIVPHRKSTYMSILGGSMAITNIFAAFIGQYMYSFGGLRVMSITVSMLFIIAIVIFSITVKKYENRFSQ</sequence>
<reference evidence="9 10" key="1">
    <citation type="submission" date="2021-03" db="EMBL/GenBank/DDBJ databases">
        <title>Genomic Encyclopedia of Type Strains, Phase IV (KMG-IV): sequencing the most valuable type-strain genomes for metagenomic binning, comparative biology and taxonomic classification.</title>
        <authorList>
            <person name="Goeker M."/>
        </authorList>
    </citation>
    <scope>NUCLEOTIDE SEQUENCE [LARGE SCALE GENOMIC DNA]</scope>
    <source>
        <strain evidence="9 10">DSM 24004</strain>
    </source>
</reference>
<organism evidence="9 10">
    <name type="scientific">Sedimentibacter acidaminivorans</name>
    <dbReference type="NCBI Taxonomy" id="913099"/>
    <lineage>
        <taxon>Bacteria</taxon>
        <taxon>Bacillati</taxon>
        <taxon>Bacillota</taxon>
        <taxon>Tissierellia</taxon>
        <taxon>Sedimentibacter</taxon>
    </lineage>
</organism>
<dbReference type="Proteomes" id="UP001519342">
    <property type="component" value="Unassembled WGS sequence"/>
</dbReference>
<feature type="transmembrane region" description="Helical" evidence="7">
    <location>
        <begin position="207"/>
        <end position="230"/>
    </location>
</feature>
<feature type="transmembrane region" description="Helical" evidence="7">
    <location>
        <begin position="43"/>
        <end position="63"/>
    </location>
</feature>
<keyword evidence="10" id="KW-1185">Reference proteome</keyword>
<accession>A0ABS4GBX1</accession>